<evidence type="ECO:0000313" key="2">
    <source>
        <dbReference type="EMBL" id="PVD36163.1"/>
    </source>
</evidence>
<evidence type="ECO:0000259" key="1">
    <source>
        <dbReference type="PROSITE" id="PS50213"/>
    </source>
</evidence>
<protein>
    <recommendedName>
        <fullName evidence="1">FAS1 domain-containing protein</fullName>
    </recommendedName>
</protein>
<dbReference type="SUPFAM" id="SSF82153">
    <property type="entry name" value="FAS1 domain"/>
    <property type="match status" value="4"/>
</dbReference>
<evidence type="ECO:0000313" key="3">
    <source>
        <dbReference type="Proteomes" id="UP000245119"/>
    </source>
</evidence>
<dbReference type="InterPro" id="IPR050904">
    <property type="entry name" value="Adhesion/Biosynth-related"/>
</dbReference>
<comment type="caution">
    <text evidence="2">The sequence shown here is derived from an EMBL/GenBank/DDBJ whole genome shotgun (WGS) entry which is preliminary data.</text>
</comment>
<dbReference type="InterPro" id="IPR036378">
    <property type="entry name" value="FAS1_dom_sf"/>
</dbReference>
<dbReference type="Proteomes" id="UP000245119">
    <property type="component" value="Linkage Group LG2"/>
</dbReference>
<feature type="domain" description="FAS1" evidence="1">
    <location>
        <begin position="273"/>
        <end position="417"/>
    </location>
</feature>
<dbReference type="PANTHER" id="PTHR10900">
    <property type="entry name" value="PERIOSTIN-RELATED"/>
    <property type="match status" value="1"/>
</dbReference>
<gene>
    <name evidence="2" type="ORF">C0Q70_03138</name>
</gene>
<sequence length="619" mass="70665">MSSLRQVQELTQNFDDIVDMLSSSESRLTVFLSNDAAMTHASDHVISLLQASRETVYDALRGHMTYGIINIQHLDAPVEIVTLAGTSLRLFHDDDTMDLFVSGSHVTARVTEMDIWCSNGVVYVIDEVLHLPVRTIFQELKRHPNLSYMCTLFESLRNNEFNLSDTQRDLTVFVAANEAFSYLPWPSVDLLMRDLDRTYMILRAHVVPDEKRYLNEISDGTGLPAFQNVIYLLTVNNKRYVINNNVRAEVLTSDIPAVNGRLHIIRHLLYIPYNSVMQLLQSMDETRPFHALMSVNDDYMATVTSLDRNVTLFIPSARYLRTVTSEQMAMMSADPKILKRLFQGHTLPQVRMDDVFLRQYPKENYIESKSSYNMSFTVQKTKNGVFVDGGYDIQILDVIGKAFGCTNGIIYIIDGFLNYSPLTILERLKREPSVSRSLQHMLRLPSPNQVELLNQQNLTFTFLMPHDLAVDFLSYADLSYLHDMQDENRQKVFWRHALNGSEITYDDLRQGRVNSFLLPPEVTFSKLGTGLYFRYHGINSRVTRWNLVACNGIIHLLTHFLYRSPSSSTTYYPADTPTSRTDPVHAVGANKLKLGGVKMLCEILLVSCFGRLAFLVIST</sequence>
<accession>A0A2T7PRV6</accession>
<dbReference type="InterPro" id="IPR000782">
    <property type="entry name" value="FAS1_domain"/>
</dbReference>
<proteinExistence type="predicted"/>
<name>A0A2T7PRV6_POMCA</name>
<dbReference type="Gene3D" id="2.30.180.10">
    <property type="entry name" value="FAS1 domain"/>
    <property type="match status" value="4"/>
</dbReference>
<keyword evidence="3" id="KW-1185">Reference proteome</keyword>
<dbReference type="SMART" id="SM00554">
    <property type="entry name" value="FAS1"/>
    <property type="match status" value="4"/>
</dbReference>
<dbReference type="AlphaFoldDB" id="A0A2T7PRV6"/>
<dbReference type="STRING" id="400727.A0A2T7PRV6"/>
<feature type="domain" description="FAS1" evidence="1">
    <location>
        <begin position="421"/>
        <end position="561"/>
    </location>
</feature>
<dbReference type="PANTHER" id="PTHR10900:SF77">
    <property type="entry name" value="FI19380P1"/>
    <property type="match status" value="1"/>
</dbReference>
<organism evidence="2 3">
    <name type="scientific">Pomacea canaliculata</name>
    <name type="common">Golden apple snail</name>
    <dbReference type="NCBI Taxonomy" id="400727"/>
    <lineage>
        <taxon>Eukaryota</taxon>
        <taxon>Metazoa</taxon>
        <taxon>Spiralia</taxon>
        <taxon>Lophotrochozoa</taxon>
        <taxon>Mollusca</taxon>
        <taxon>Gastropoda</taxon>
        <taxon>Caenogastropoda</taxon>
        <taxon>Architaenioglossa</taxon>
        <taxon>Ampullarioidea</taxon>
        <taxon>Ampullariidae</taxon>
        <taxon>Pomacea</taxon>
    </lineage>
</organism>
<reference evidence="2 3" key="1">
    <citation type="submission" date="2018-04" db="EMBL/GenBank/DDBJ databases">
        <title>The genome of golden apple snail Pomacea canaliculata provides insight into stress tolerance and invasive adaptation.</title>
        <authorList>
            <person name="Liu C."/>
            <person name="Liu B."/>
            <person name="Ren Y."/>
            <person name="Zhang Y."/>
            <person name="Wang H."/>
            <person name="Li S."/>
            <person name="Jiang F."/>
            <person name="Yin L."/>
            <person name="Zhang G."/>
            <person name="Qian W."/>
            <person name="Fan W."/>
        </authorList>
    </citation>
    <scope>NUCLEOTIDE SEQUENCE [LARGE SCALE GENOMIC DNA]</scope>
    <source>
        <strain evidence="2">SZHN2017</strain>
        <tissue evidence="2">Muscle</tissue>
    </source>
</reference>
<dbReference type="Pfam" id="PF02469">
    <property type="entry name" value="Fasciclin"/>
    <property type="match status" value="4"/>
</dbReference>
<dbReference type="OrthoDB" id="7700931at2759"/>
<feature type="domain" description="FAS1" evidence="1">
    <location>
        <begin position="133"/>
        <end position="269"/>
    </location>
</feature>
<feature type="domain" description="FAS1" evidence="1">
    <location>
        <begin position="1"/>
        <end position="129"/>
    </location>
</feature>
<dbReference type="PROSITE" id="PS50213">
    <property type="entry name" value="FAS1"/>
    <property type="match status" value="4"/>
</dbReference>
<dbReference type="EMBL" id="PZQS01000002">
    <property type="protein sequence ID" value="PVD36163.1"/>
    <property type="molecule type" value="Genomic_DNA"/>
</dbReference>